<gene>
    <name evidence="2" type="ORF">ACFQJ9_11635</name>
</gene>
<feature type="compositionally biased region" description="Basic and acidic residues" evidence="1">
    <location>
        <begin position="52"/>
        <end position="68"/>
    </location>
</feature>
<keyword evidence="3" id="KW-1185">Reference proteome</keyword>
<evidence type="ECO:0000313" key="3">
    <source>
        <dbReference type="Proteomes" id="UP001596447"/>
    </source>
</evidence>
<accession>A0ABD5Z4F2</accession>
<dbReference type="AlphaFoldDB" id="A0ABD5Z4F2"/>
<organism evidence="2 3">
    <name type="scientific">Halospeciosus flavus</name>
    <dbReference type="NCBI Taxonomy" id="3032283"/>
    <lineage>
        <taxon>Archaea</taxon>
        <taxon>Methanobacteriati</taxon>
        <taxon>Methanobacteriota</taxon>
        <taxon>Stenosarchaea group</taxon>
        <taxon>Halobacteria</taxon>
        <taxon>Halobacteriales</taxon>
        <taxon>Halobacteriaceae</taxon>
        <taxon>Halospeciosus</taxon>
    </lineage>
</organism>
<evidence type="ECO:0000256" key="1">
    <source>
        <dbReference type="SAM" id="MobiDB-lite"/>
    </source>
</evidence>
<protein>
    <submittedName>
        <fullName evidence="2">Uncharacterized protein</fullName>
    </submittedName>
</protein>
<feature type="region of interest" description="Disordered" evidence="1">
    <location>
        <begin position="1"/>
        <end position="99"/>
    </location>
</feature>
<evidence type="ECO:0000313" key="2">
    <source>
        <dbReference type="EMBL" id="MFC7200051.1"/>
    </source>
</evidence>
<dbReference type="Proteomes" id="UP001596447">
    <property type="component" value="Unassembled WGS sequence"/>
</dbReference>
<sequence>MARRDGTTTDSATEARHTPPADRTTHSSGTRRRHGSGGAAPSLPPPLALSDHSLRPRSDNHVDRDHAEATAGVEQHRRRSTPTPARPCRHPPVRLTSVR</sequence>
<reference evidence="2 3" key="1">
    <citation type="journal article" date="2019" name="Int. J. Syst. Evol. Microbiol.">
        <title>The Global Catalogue of Microorganisms (GCM) 10K type strain sequencing project: providing services to taxonomists for standard genome sequencing and annotation.</title>
        <authorList>
            <consortium name="The Broad Institute Genomics Platform"/>
            <consortium name="The Broad Institute Genome Sequencing Center for Infectious Disease"/>
            <person name="Wu L."/>
            <person name="Ma J."/>
        </authorList>
    </citation>
    <scope>NUCLEOTIDE SEQUENCE [LARGE SCALE GENOMIC DNA]</scope>
    <source>
        <strain evidence="2 3">XZGYJ-43</strain>
    </source>
</reference>
<comment type="caution">
    <text evidence="2">The sequence shown here is derived from an EMBL/GenBank/DDBJ whole genome shotgun (WGS) entry which is preliminary data.</text>
</comment>
<dbReference type="RefSeq" id="WP_382217353.1">
    <property type="nucleotide sequence ID" value="NZ_JBHTAR010000011.1"/>
</dbReference>
<proteinExistence type="predicted"/>
<name>A0ABD5Z4F2_9EURY</name>
<feature type="compositionally biased region" description="Basic and acidic residues" evidence="1">
    <location>
        <begin position="1"/>
        <end position="25"/>
    </location>
</feature>
<dbReference type="EMBL" id="JBHTAR010000011">
    <property type="protein sequence ID" value="MFC7200051.1"/>
    <property type="molecule type" value="Genomic_DNA"/>
</dbReference>